<dbReference type="SUPFAM" id="SSF46565">
    <property type="entry name" value="Chaperone J-domain"/>
    <property type="match status" value="1"/>
</dbReference>
<feature type="region of interest" description="Disordered" evidence="1">
    <location>
        <begin position="127"/>
        <end position="186"/>
    </location>
</feature>
<keyword evidence="4" id="KW-1185">Reference proteome</keyword>
<dbReference type="AlphaFoldDB" id="A0A835HYN4"/>
<dbReference type="CDD" id="cd06257">
    <property type="entry name" value="DnaJ"/>
    <property type="match status" value="1"/>
</dbReference>
<feature type="compositionally biased region" description="Low complexity" evidence="1">
    <location>
        <begin position="139"/>
        <end position="154"/>
    </location>
</feature>
<comment type="caution">
    <text evidence="3">The sequence shown here is derived from an EMBL/GenBank/DDBJ whole genome shotgun (WGS) entry which is preliminary data.</text>
</comment>
<dbReference type="PROSITE" id="PS50076">
    <property type="entry name" value="DNAJ_2"/>
    <property type="match status" value="1"/>
</dbReference>
<feature type="domain" description="J" evidence="2">
    <location>
        <begin position="66"/>
        <end position="130"/>
    </location>
</feature>
<dbReference type="Proteomes" id="UP000631114">
    <property type="component" value="Unassembled WGS sequence"/>
</dbReference>
<dbReference type="InterPro" id="IPR024593">
    <property type="entry name" value="DUF3444"/>
</dbReference>
<dbReference type="Gene3D" id="1.10.287.110">
    <property type="entry name" value="DnaJ domain"/>
    <property type="match status" value="1"/>
</dbReference>
<dbReference type="PANTHER" id="PTHR44137:SF32">
    <property type="entry name" value="DNAJ HEAT SHOCK AMINO-TERMINAL DOMAIN PROTEIN"/>
    <property type="match status" value="1"/>
</dbReference>
<organism evidence="3 4">
    <name type="scientific">Coptis chinensis</name>
    <dbReference type="NCBI Taxonomy" id="261450"/>
    <lineage>
        <taxon>Eukaryota</taxon>
        <taxon>Viridiplantae</taxon>
        <taxon>Streptophyta</taxon>
        <taxon>Embryophyta</taxon>
        <taxon>Tracheophyta</taxon>
        <taxon>Spermatophyta</taxon>
        <taxon>Magnoliopsida</taxon>
        <taxon>Ranunculales</taxon>
        <taxon>Ranunculaceae</taxon>
        <taxon>Coptidoideae</taxon>
        <taxon>Coptis</taxon>
    </lineage>
</organism>
<dbReference type="InterPro" id="IPR036869">
    <property type="entry name" value="J_dom_sf"/>
</dbReference>
<dbReference type="InterPro" id="IPR001623">
    <property type="entry name" value="DnaJ_domain"/>
</dbReference>
<dbReference type="PRINTS" id="PR00625">
    <property type="entry name" value="JDOMAIN"/>
</dbReference>
<accession>A0A835HYN4</accession>
<dbReference type="Pfam" id="PF00226">
    <property type="entry name" value="DnaJ"/>
    <property type="match status" value="1"/>
</dbReference>
<feature type="compositionally biased region" description="Polar residues" evidence="1">
    <location>
        <begin position="397"/>
        <end position="409"/>
    </location>
</feature>
<gene>
    <name evidence="3" type="ORF">IFM89_036891</name>
</gene>
<evidence type="ECO:0000256" key="1">
    <source>
        <dbReference type="SAM" id="MobiDB-lite"/>
    </source>
</evidence>
<feature type="compositionally biased region" description="Polar residues" evidence="1">
    <location>
        <begin position="155"/>
        <end position="166"/>
    </location>
</feature>
<protein>
    <recommendedName>
        <fullName evidence="2">J domain-containing protein</fullName>
    </recommendedName>
</protein>
<dbReference type="EMBL" id="JADFTS010000005">
    <property type="protein sequence ID" value="KAF9607529.1"/>
    <property type="molecule type" value="Genomic_DNA"/>
</dbReference>
<reference evidence="3 4" key="1">
    <citation type="submission" date="2020-10" db="EMBL/GenBank/DDBJ databases">
        <title>The Coptis chinensis genome and diversification of protoberbering-type alkaloids.</title>
        <authorList>
            <person name="Wang B."/>
            <person name="Shu S."/>
            <person name="Song C."/>
            <person name="Liu Y."/>
        </authorList>
    </citation>
    <scope>NUCLEOTIDE SEQUENCE [LARGE SCALE GENOMIC DNA]</scope>
    <source>
        <strain evidence="3">HL-2020</strain>
        <tissue evidence="3">Leaf</tissue>
    </source>
</reference>
<sequence>MECNKDEAARAKEVAERKFTEKDIVGAKKFVLKAQRLYPTLEGLSQMLATIEVYIAAETKVSGESDWYGILGLNSCSDDETARKQYKKLALMLHPDKNKSIGADGAFKLVSEAWGLLSDKTRRVPYDQRRFGKPTQQKAPPASSGMSAPPAANSFYNFKNSTSSNLRPPMTSIPVGPTAGPQHPRSSPNTFVAFCTNCHCPNVYESSSVTKSRLMCGHCREPFTLEIQASPKNGCNVYNVNKLPPDMNAYAQGRNMGAVPNVDPTGFTSRGTTFPSGSFSTMAGTGTATASASYAAYGNTAQQVYEKAKMEREAAQAAIRQETLIRRKRRASKKMSSASGVSATGCSPDVKGGKTLKRKRDATGENEYAVNMGSQMGVRNGELQSKQGGLGREKISDFSTGGKSNSTRDLSPLETRNMLVQKAKMEIGKMLKKWSTPASARARENEITTDKENVKDAEKILINGDTYSQRKTSIQMDWKNEVLEKKGSDKVPAVDLDAKSHEPTIDPNAESREPTVDLNAKACEPTVDLDAEAGEPILMNVPDPDFHDFDMDRLESSFGGNQVWAVYDDDDGMPRYYAMIHSVTSLNPFKMRIGWLNSKSNSELGPLTWIKSGFPKTCGDFRVGKYETYNTLNSFSHRVRWTKGIRGSIQIYPTKGDVWALYHNWSPDWNEHTPDEVIHKYDMVEVIDDYNEEQGVSVTPVIKVVGFRTVFRQHSDAQMVQRIPREQMFRFSHQVPSYLLTGRESESAPQGCLELDPAATPLELLQVMTEAREQDTVEVMRTASQQVAC</sequence>
<dbReference type="SMART" id="SM00271">
    <property type="entry name" value="DnaJ"/>
    <property type="match status" value="1"/>
</dbReference>
<evidence type="ECO:0000313" key="4">
    <source>
        <dbReference type="Proteomes" id="UP000631114"/>
    </source>
</evidence>
<dbReference type="OrthoDB" id="66964at2759"/>
<dbReference type="Pfam" id="PF11926">
    <property type="entry name" value="DUF3444"/>
    <property type="match status" value="1"/>
</dbReference>
<proteinExistence type="predicted"/>
<name>A0A835HYN4_9MAGN</name>
<feature type="region of interest" description="Disordered" evidence="1">
    <location>
        <begin position="327"/>
        <end position="410"/>
    </location>
</feature>
<evidence type="ECO:0000313" key="3">
    <source>
        <dbReference type="EMBL" id="KAF9607529.1"/>
    </source>
</evidence>
<dbReference type="PANTHER" id="PTHR44137">
    <property type="entry name" value="BNAC03G44070D PROTEIN"/>
    <property type="match status" value="1"/>
</dbReference>
<evidence type="ECO:0000259" key="2">
    <source>
        <dbReference type="PROSITE" id="PS50076"/>
    </source>
</evidence>